<dbReference type="AlphaFoldDB" id="A0A7N4P2F3"/>
<feature type="compositionally biased region" description="Gly residues" evidence="1">
    <location>
        <begin position="278"/>
        <end position="289"/>
    </location>
</feature>
<reference evidence="3 4" key="1">
    <citation type="journal article" date="2011" name="Proc. Natl. Acad. Sci. U.S.A.">
        <title>Genetic diversity and population structure of the endangered marsupial Sarcophilus harrisii (Tasmanian devil).</title>
        <authorList>
            <person name="Miller W."/>
            <person name="Hayes V.M."/>
            <person name="Ratan A."/>
            <person name="Petersen D.C."/>
            <person name="Wittekindt N.E."/>
            <person name="Miller J."/>
            <person name="Walenz B."/>
            <person name="Knight J."/>
            <person name="Qi J."/>
            <person name="Zhao F."/>
            <person name="Wang Q."/>
            <person name="Bedoya-Reina O.C."/>
            <person name="Katiyar N."/>
            <person name="Tomsho L.P."/>
            <person name="Kasson L.M."/>
            <person name="Hardie R.A."/>
            <person name="Woodbridge P."/>
            <person name="Tindall E.A."/>
            <person name="Bertelsen M.F."/>
            <person name="Dixon D."/>
            <person name="Pyecroft S."/>
            <person name="Helgen K.M."/>
            <person name="Lesk A.M."/>
            <person name="Pringle T.H."/>
            <person name="Patterson N."/>
            <person name="Zhang Y."/>
            <person name="Kreiss A."/>
            <person name="Woods G.M."/>
            <person name="Jones M.E."/>
            <person name="Schuster S.C."/>
        </authorList>
    </citation>
    <scope>NUCLEOTIDE SEQUENCE [LARGE SCALE GENOMIC DNA]</scope>
</reference>
<dbReference type="PROSITE" id="PS00028">
    <property type="entry name" value="ZINC_FINGER_C2H2_1"/>
    <property type="match status" value="2"/>
</dbReference>
<name>A0A7N4P2F3_SARHA</name>
<dbReference type="PANTHER" id="PTHR21354">
    <property type="entry name" value="ZINC FINGER PROTEIN 511"/>
    <property type="match status" value="1"/>
</dbReference>
<keyword evidence="4" id="KW-1185">Reference proteome</keyword>
<dbReference type="Proteomes" id="UP000007648">
    <property type="component" value="Unassembled WGS sequence"/>
</dbReference>
<proteinExistence type="predicted"/>
<dbReference type="SMART" id="SM00355">
    <property type="entry name" value="ZnF_C2H2"/>
    <property type="match status" value="3"/>
</dbReference>
<protein>
    <recommendedName>
        <fullName evidence="2">C2H2-type domain-containing protein</fullName>
    </recommendedName>
</protein>
<accession>A0A7N4P2F3</accession>
<dbReference type="Ensembl" id="ENSSHAT00000029789.1">
    <property type="protein sequence ID" value="ENSSHAP00000031718.1"/>
    <property type="gene ID" value="ENSSHAG00000030754.1"/>
</dbReference>
<dbReference type="InterPro" id="IPR039258">
    <property type="entry name" value="ZNF511"/>
</dbReference>
<evidence type="ECO:0000259" key="2">
    <source>
        <dbReference type="PROSITE" id="PS00028"/>
    </source>
</evidence>
<evidence type="ECO:0000256" key="1">
    <source>
        <dbReference type="SAM" id="MobiDB-lite"/>
    </source>
</evidence>
<sequence>PAVAAPALLLVPVGSRLRLRHDPEVVPGPEVTFRVFPSRLRALTRRGHSRGKNREKWSGPRAADPPGPRLGLGISSESPPPPGYAHFTASLPEAAPFCFAPRSLSLRRDTSCLRVPAYCCHIGGCDRVFDSLPGYVRHYQTLHQNACSFCRRSFPSDQLLDIHLLERHGTVPSSPTRAAAARERRPIPFYYQCPVWGCTDKFMSPEEQTDHLIRIHHYPAHLWFDSPPDSQSSGQQGSASSASASAGSASEASAKESASASASAASASASAASASQGAGVGVGAGGDGGQEPEEAMEETVEEEAEEEPVDETEDEPDEEPMGEEDMGEEEEDPESEAGSDPEPPEDDISSLSGPTLGFGPGAAGGFDSAEESNEDH</sequence>
<feature type="domain" description="C2H2-type" evidence="2">
    <location>
        <begin position="147"/>
        <end position="168"/>
    </location>
</feature>
<feature type="compositionally biased region" description="Acidic residues" evidence="1">
    <location>
        <begin position="290"/>
        <end position="348"/>
    </location>
</feature>
<evidence type="ECO:0000313" key="4">
    <source>
        <dbReference type="Proteomes" id="UP000007648"/>
    </source>
</evidence>
<reference evidence="3" key="3">
    <citation type="submission" date="2025-09" db="UniProtKB">
        <authorList>
            <consortium name="Ensembl"/>
        </authorList>
    </citation>
    <scope>IDENTIFICATION</scope>
</reference>
<feature type="domain" description="C2H2-type" evidence="2">
    <location>
        <begin position="120"/>
        <end position="143"/>
    </location>
</feature>
<feature type="region of interest" description="Disordered" evidence="1">
    <location>
        <begin position="44"/>
        <end position="77"/>
    </location>
</feature>
<feature type="compositionally biased region" description="Low complexity" evidence="1">
    <location>
        <begin position="230"/>
        <end position="247"/>
    </location>
</feature>
<dbReference type="PANTHER" id="PTHR21354:SF0">
    <property type="entry name" value="ZINC FINGER PROTEIN 511"/>
    <property type="match status" value="1"/>
</dbReference>
<reference evidence="3" key="2">
    <citation type="submission" date="2025-08" db="UniProtKB">
        <authorList>
            <consortium name="Ensembl"/>
        </authorList>
    </citation>
    <scope>IDENTIFICATION</scope>
</reference>
<organism evidence="3 4">
    <name type="scientific">Sarcophilus harrisii</name>
    <name type="common">Tasmanian devil</name>
    <name type="synonym">Sarcophilus laniarius</name>
    <dbReference type="NCBI Taxonomy" id="9305"/>
    <lineage>
        <taxon>Eukaryota</taxon>
        <taxon>Metazoa</taxon>
        <taxon>Chordata</taxon>
        <taxon>Craniata</taxon>
        <taxon>Vertebrata</taxon>
        <taxon>Euteleostomi</taxon>
        <taxon>Mammalia</taxon>
        <taxon>Metatheria</taxon>
        <taxon>Dasyuromorphia</taxon>
        <taxon>Dasyuridae</taxon>
        <taxon>Sarcophilus</taxon>
    </lineage>
</organism>
<dbReference type="InterPro" id="IPR013087">
    <property type="entry name" value="Znf_C2H2_type"/>
</dbReference>
<dbReference type="GeneTree" id="ENSGT00390000011381"/>
<dbReference type="InParanoid" id="A0A7N4P2F3"/>
<feature type="region of interest" description="Disordered" evidence="1">
    <location>
        <begin position="273"/>
        <end position="376"/>
    </location>
</feature>
<evidence type="ECO:0000313" key="3">
    <source>
        <dbReference type="Ensembl" id="ENSSHAP00000031718.1"/>
    </source>
</evidence>
<feature type="region of interest" description="Disordered" evidence="1">
    <location>
        <begin position="226"/>
        <end position="247"/>
    </location>
</feature>